<dbReference type="Pfam" id="PF03514">
    <property type="entry name" value="GRAS"/>
    <property type="match status" value="1"/>
</dbReference>
<comment type="similarity">
    <text evidence="3">Belongs to the GRAS family.</text>
</comment>
<dbReference type="GO" id="GO:0006355">
    <property type="term" value="P:regulation of DNA-templated transcription"/>
    <property type="evidence" value="ECO:0000318"/>
    <property type="project" value="GO_Central"/>
</dbReference>
<feature type="compositionally biased region" description="Low complexity" evidence="4">
    <location>
        <begin position="84"/>
        <end position="96"/>
    </location>
</feature>
<dbReference type="GO" id="GO:0043565">
    <property type="term" value="F:sequence-specific DNA binding"/>
    <property type="evidence" value="ECO:0000318"/>
    <property type="project" value="GO_Central"/>
</dbReference>
<proteinExistence type="inferred from homology"/>
<protein>
    <submittedName>
        <fullName evidence="5">GRAS family transcription factor</fullName>
    </submittedName>
</protein>
<dbReference type="PANTHER" id="PTHR31636">
    <property type="entry name" value="OSJNBA0084A10.13 PROTEIN-RELATED"/>
    <property type="match status" value="1"/>
</dbReference>
<dbReference type="PROSITE" id="PS50985">
    <property type="entry name" value="GRAS"/>
    <property type="match status" value="1"/>
</dbReference>
<name>A0A061GBD8_THECC</name>
<feature type="region of interest" description="SAW" evidence="3">
    <location>
        <begin position="723"/>
        <end position="794"/>
    </location>
</feature>
<evidence type="ECO:0000256" key="1">
    <source>
        <dbReference type="ARBA" id="ARBA00023015"/>
    </source>
</evidence>
<dbReference type="OMA" id="NHKVLGA"/>
<dbReference type="Proteomes" id="UP000026915">
    <property type="component" value="Chromosome 3"/>
</dbReference>
<dbReference type="Gramene" id="EOY24374">
    <property type="protein sequence ID" value="EOY24374"/>
    <property type="gene ID" value="TCM_015991"/>
</dbReference>
<feature type="compositionally biased region" description="Gly residues" evidence="4">
    <location>
        <begin position="74"/>
        <end position="83"/>
    </location>
</feature>
<evidence type="ECO:0000313" key="5">
    <source>
        <dbReference type="EMBL" id="EOY24374.1"/>
    </source>
</evidence>
<keyword evidence="1" id="KW-0805">Transcription regulation</keyword>
<comment type="caution">
    <text evidence="3">Lacks conserved residue(s) required for the propagation of feature annotation.</text>
</comment>
<dbReference type="GO" id="GO:0005634">
    <property type="term" value="C:nucleus"/>
    <property type="evidence" value="ECO:0000318"/>
    <property type="project" value="GO_Central"/>
</dbReference>
<dbReference type="eggNOG" id="ENOG502QQQC">
    <property type="taxonomic scope" value="Eukaryota"/>
</dbReference>
<keyword evidence="2" id="KW-0804">Transcription</keyword>
<dbReference type="AlphaFoldDB" id="A0A061GBD8"/>
<dbReference type="EMBL" id="CM001881">
    <property type="protein sequence ID" value="EOY24374.1"/>
    <property type="molecule type" value="Genomic_DNA"/>
</dbReference>
<feature type="region of interest" description="VHIID" evidence="3">
    <location>
        <begin position="510"/>
        <end position="575"/>
    </location>
</feature>
<feature type="region of interest" description="Disordered" evidence="4">
    <location>
        <begin position="51"/>
        <end position="106"/>
    </location>
</feature>
<evidence type="ECO:0000256" key="3">
    <source>
        <dbReference type="PROSITE-ProRule" id="PRU01191"/>
    </source>
</evidence>
<dbReference type="InterPro" id="IPR005202">
    <property type="entry name" value="TF_GRAS"/>
</dbReference>
<reference evidence="5 6" key="1">
    <citation type="journal article" date="2013" name="Genome Biol.">
        <title>The genome sequence of the most widely cultivated cacao type and its use to identify candidate genes regulating pod color.</title>
        <authorList>
            <person name="Motamayor J.C."/>
            <person name="Mockaitis K."/>
            <person name="Schmutz J."/>
            <person name="Haiminen N."/>
            <person name="Iii D.L."/>
            <person name="Cornejo O."/>
            <person name="Findley S.D."/>
            <person name="Zheng P."/>
            <person name="Utro F."/>
            <person name="Royaert S."/>
            <person name="Saski C."/>
            <person name="Jenkins J."/>
            <person name="Podicheti R."/>
            <person name="Zhao M."/>
            <person name="Scheffler B.E."/>
            <person name="Stack J.C."/>
            <person name="Feltus F.A."/>
            <person name="Mustiga G.M."/>
            <person name="Amores F."/>
            <person name="Phillips W."/>
            <person name="Marelli J.P."/>
            <person name="May G.D."/>
            <person name="Shapiro H."/>
            <person name="Ma J."/>
            <person name="Bustamante C.D."/>
            <person name="Schnell R.J."/>
            <person name="Main D."/>
            <person name="Gilbert D."/>
            <person name="Parida L."/>
            <person name="Kuhn D.N."/>
        </authorList>
    </citation>
    <scope>NUCLEOTIDE SEQUENCE [LARGE SCALE GENOMIC DNA]</scope>
    <source>
        <strain evidence="6">cv. Matina 1-6</strain>
    </source>
</reference>
<sequence>MHFQLQAKGAVELAGFASICQQDKWIKQQEANSFSFANSFYYNNEQEPTSVLHMRRSQSPPTSASTLSSSFNGGAAGAGGGGNSTDNTTTTAATIAPPETSLPNNNKEEWATELQPIPSELDLVPGPGGGQRCNLGLEDWETMLSESAVSPSQDHSFLGWITGDVNDPSFGLKQLLQSGSTGPNPGLDFEGNAGLGVVDQGPGFDPIGSLNSSGPGNVISSAAPNLGGFPGSGFLPNTSNNGNGKIGSVMPSSSSVGVVNNHKVLGASVGLNTNIQNPVFTSPANNIGLPVSLPMLYQQQQQGQYVESQEEKPQILNAQVLMVQQQHPQNPNFFLPLPQEHHLLQPLPKRLNPGNLELSSQIPKLQFSDAGHELFMRKQQQQHMGFPHGVQFVPQQKPLMVAKQKVLGPGEEMAQQQQQHQYQLHQQQQTTLFDLLYQAAELVGTGNFLHAQGILARLNHQLSPVGKPLQRAAFYFKEALQLLLIMNNPVSPPPLRSPTPFDVIFKMGAYKVFSEVSPLIQFVNFTCNQALLEALDDADRIHIVDFDIGFGAQWASFMQELPMRSRGAPSLRITAFASPSTHHPIELGLMRENLMQFANEIGVNFELEVLNFDCLDQTPYSLPMFRSNENEAVAVNFPVWSSSNQPSALPNLLRFVKQLSPKIMVSLDRGGDRNDLPFPQHIIHAFQSYINLFESLDAVNVTSDAVNKIEKFLFVPRIESTVLGRLHAPEKMPLWRTLFSSAGFSPVTFSNFTETQAECVVKRAQVRGFRVEKRQASLVLCWLQGDLISVSAWRC</sequence>
<dbReference type="FunCoup" id="A0A061GBD8">
    <property type="interactions" value="181"/>
</dbReference>
<evidence type="ECO:0000256" key="4">
    <source>
        <dbReference type="SAM" id="MobiDB-lite"/>
    </source>
</evidence>
<organism evidence="5 6">
    <name type="scientific">Theobroma cacao</name>
    <name type="common">Cacao</name>
    <name type="synonym">Cocoa</name>
    <dbReference type="NCBI Taxonomy" id="3641"/>
    <lineage>
        <taxon>Eukaryota</taxon>
        <taxon>Viridiplantae</taxon>
        <taxon>Streptophyta</taxon>
        <taxon>Embryophyta</taxon>
        <taxon>Tracheophyta</taxon>
        <taxon>Spermatophyta</taxon>
        <taxon>Magnoliopsida</taxon>
        <taxon>eudicotyledons</taxon>
        <taxon>Gunneridae</taxon>
        <taxon>Pentapetalae</taxon>
        <taxon>rosids</taxon>
        <taxon>malvids</taxon>
        <taxon>Malvales</taxon>
        <taxon>Malvaceae</taxon>
        <taxon>Byttnerioideae</taxon>
        <taxon>Theobroma</taxon>
    </lineage>
</organism>
<evidence type="ECO:0000256" key="2">
    <source>
        <dbReference type="ARBA" id="ARBA00023163"/>
    </source>
</evidence>
<keyword evidence="6" id="KW-1185">Reference proteome</keyword>
<dbReference type="HOGENOM" id="CLU_013139_1_0_1"/>
<feature type="short sequence motif" description="VHIID" evidence="3">
    <location>
        <begin position="541"/>
        <end position="545"/>
    </location>
</feature>
<dbReference type="STRING" id="3641.A0A061GBD8"/>
<accession>A0A061GBD8</accession>
<gene>
    <name evidence="5" type="ORF">TCM_015991</name>
</gene>
<evidence type="ECO:0000313" key="6">
    <source>
        <dbReference type="Proteomes" id="UP000026915"/>
    </source>
</evidence>
<dbReference type="InParanoid" id="A0A061GBD8"/>
<dbReference type="GO" id="GO:0003700">
    <property type="term" value="F:DNA-binding transcription factor activity"/>
    <property type="evidence" value="ECO:0000318"/>
    <property type="project" value="GO_Central"/>
</dbReference>
<feature type="compositionally biased region" description="Low complexity" evidence="4">
    <location>
        <begin position="57"/>
        <end position="73"/>
    </location>
</feature>